<evidence type="ECO:0000313" key="3">
    <source>
        <dbReference type="EMBL" id="VDM79381.1"/>
    </source>
</evidence>
<dbReference type="Proteomes" id="UP000270094">
    <property type="component" value="Unassembled WGS sequence"/>
</dbReference>
<protein>
    <submittedName>
        <fullName evidence="3">Uncharacterized protein</fullName>
    </submittedName>
</protein>
<gene>
    <name evidence="3" type="ORF">SVUK_LOCUS14379</name>
</gene>
<dbReference type="EMBL" id="UYYB01104952">
    <property type="protein sequence ID" value="VDM79381.1"/>
    <property type="molecule type" value="Genomic_DNA"/>
</dbReference>
<sequence length="251" mass="29229">MKQIEGEKKEKKAEQDALDALRELKAQKEHLEKDLNELRRELEEKEVQNNLLKDSEARLLDSVDEYGAQAERYQQETERLQKVVDVLEKERNTLEQEVEEKVVDVLEKERNTLEQEVEEVKRSDFEHKQRQQETEESTSTASSIDSQEYKNIVSRLETTTAERNELRSRLEKSESQLNVSLQEKMAITRAYEQLRTRLAARRKAMAGSAETSRRSSVVASEVDIPEEPRRSEEPAPSTTATYYSHQVRMSS</sequence>
<keyword evidence="4" id="KW-1185">Reference proteome</keyword>
<reference evidence="3 4" key="1">
    <citation type="submission" date="2018-11" db="EMBL/GenBank/DDBJ databases">
        <authorList>
            <consortium name="Pathogen Informatics"/>
        </authorList>
    </citation>
    <scope>NUCLEOTIDE SEQUENCE [LARGE SCALE GENOMIC DNA]</scope>
</reference>
<feature type="compositionally biased region" description="Polar residues" evidence="2">
    <location>
        <begin position="238"/>
        <end position="251"/>
    </location>
</feature>
<feature type="coiled-coil region" evidence="1">
    <location>
        <begin position="156"/>
        <end position="183"/>
    </location>
</feature>
<proteinExistence type="predicted"/>
<feature type="region of interest" description="Disordered" evidence="2">
    <location>
        <begin position="113"/>
        <end position="151"/>
    </location>
</feature>
<name>A0A3P7J2K0_STRVU</name>
<keyword evidence="1" id="KW-0175">Coiled coil</keyword>
<feature type="region of interest" description="Disordered" evidence="2">
    <location>
        <begin position="204"/>
        <end position="251"/>
    </location>
</feature>
<dbReference type="OrthoDB" id="5870171at2759"/>
<evidence type="ECO:0000256" key="1">
    <source>
        <dbReference type="SAM" id="Coils"/>
    </source>
</evidence>
<organism evidence="3 4">
    <name type="scientific">Strongylus vulgaris</name>
    <name type="common">Blood worm</name>
    <dbReference type="NCBI Taxonomy" id="40348"/>
    <lineage>
        <taxon>Eukaryota</taxon>
        <taxon>Metazoa</taxon>
        <taxon>Ecdysozoa</taxon>
        <taxon>Nematoda</taxon>
        <taxon>Chromadorea</taxon>
        <taxon>Rhabditida</taxon>
        <taxon>Rhabditina</taxon>
        <taxon>Rhabditomorpha</taxon>
        <taxon>Strongyloidea</taxon>
        <taxon>Strongylidae</taxon>
        <taxon>Strongylus</taxon>
    </lineage>
</organism>
<accession>A0A3P7J2K0</accession>
<dbReference type="AlphaFoldDB" id="A0A3P7J2K0"/>
<feature type="compositionally biased region" description="Low complexity" evidence="2">
    <location>
        <begin position="137"/>
        <end position="146"/>
    </location>
</feature>
<evidence type="ECO:0000256" key="2">
    <source>
        <dbReference type="SAM" id="MobiDB-lite"/>
    </source>
</evidence>
<evidence type="ECO:0000313" key="4">
    <source>
        <dbReference type="Proteomes" id="UP000270094"/>
    </source>
</evidence>
<feature type="compositionally biased region" description="Basic and acidic residues" evidence="2">
    <location>
        <begin position="113"/>
        <end position="133"/>
    </location>
</feature>